<sequence>MMINEENVKHVALLAKLEFQDEEITRFTQQIDDIINMVEQLEELDTTDVPVTTHGLQTYSVMRKDVAVPGTDREKLFENVKSAKDGLIKVPAMIDNGEAGA</sequence>
<accession>A0ABW4NMA2</accession>
<keyword evidence="6" id="KW-0436">Ligase</keyword>
<dbReference type="RefSeq" id="WP_058918931.1">
    <property type="nucleotide sequence ID" value="NZ_JBHSQC010000004.1"/>
</dbReference>
<comment type="similarity">
    <text evidence="1 6">Belongs to the GatC family.</text>
</comment>
<dbReference type="EMBL" id="JBHUFF010000009">
    <property type="protein sequence ID" value="MFD1799243.1"/>
    <property type="molecule type" value="Genomic_DNA"/>
</dbReference>
<protein>
    <recommendedName>
        <fullName evidence="6">Aspartyl/glutamyl-tRNA(Asn/Gln) amidotransferase subunit C</fullName>
        <shortName evidence="6">Asp/Glu-ADT subunit C</shortName>
        <ecNumber evidence="6">6.3.5.-</ecNumber>
    </recommendedName>
</protein>
<dbReference type="EC" id="6.3.5.-" evidence="6"/>
<dbReference type="Gene3D" id="1.10.20.60">
    <property type="entry name" value="Glu-tRNAGln amidotransferase C subunit, N-terminal domain"/>
    <property type="match status" value="1"/>
</dbReference>
<evidence type="ECO:0000256" key="4">
    <source>
        <dbReference type="ARBA" id="ARBA00047380"/>
    </source>
</evidence>
<dbReference type="SUPFAM" id="SSF141000">
    <property type="entry name" value="Glu-tRNAGln amidotransferase C subunit"/>
    <property type="match status" value="1"/>
</dbReference>
<evidence type="ECO:0000313" key="8">
    <source>
        <dbReference type="Proteomes" id="UP001597285"/>
    </source>
</evidence>
<evidence type="ECO:0000256" key="5">
    <source>
        <dbReference type="ARBA" id="ARBA00047913"/>
    </source>
</evidence>
<dbReference type="InterPro" id="IPR036113">
    <property type="entry name" value="Asp/Glu-ADT_sf_sub_c"/>
</dbReference>
<evidence type="ECO:0000256" key="6">
    <source>
        <dbReference type="HAMAP-Rule" id="MF_00122"/>
    </source>
</evidence>
<evidence type="ECO:0000313" key="7">
    <source>
        <dbReference type="EMBL" id="MFD1799243.1"/>
    </source>
</evidence>
<keyword evidence="8" id="KW-1185">Reference proteome</keyword>
<dbReference type="InterPro" id="IPR003837">
    <property type="entry name" value="GatC"/>
</dbReference>
<dbReference type="PANTHER" id="PTHR15004">
    <property type="entry name" value="GLUTAMYL-TRNA(GLN) AMIDOTRANSFERASE SUBUNIT C, MITOCHONDRIAL"/>
    <property type="match status" value="1"/>
</dbReference>
<proteinExistence type="inferred from homology"/>
<dbReference type="Pfam" id="PF02686">
    <property type="entry name" value="GatC"/>
    <property type="match status" value="1"/>
</dbReference>
<comment type="catalytic activity">
    <reaction evidence="5 6">
        <text>L-glutamyl-tRNA(Gln) + L-glutamine + ATP + H2O = L-glutaminyl-tRNA(Gln) + L-glutamate + ADP + phosphate + H(+)</text>
        <dbReference type="Rhea" id="RHEA:17521"/>
        <dbReference type="Rhea" id="RHEA-COMP:9681"/>
        <dbReference type="Rhea" id="RHEA-COMP:9684"/>
        <dbReference type="ChEBI" id="CHEBI:15377"/>
        <dbReference type="ChEBI" id="CHEBI:15378"/>
        <dbReference type="ChEBI" id="CHEBI:29985"/>
        <dbReference type="ChEBI" id="CHEBI:30616"/>
        <dbReference type="ChEBI" id="CHEBI:43474"/>
        <dbReference type="ChEBI" id="CHEBI:58359"/>
        <dbReference type="ChEBI" id="CHEBI:78520"/>
        <dbReference type="ChEBI" id="CHEBI:78521"/>
        <dbReference type="ChEBI" id="CHEBI:456216"/>
    </reaction>
</comment>
<evidence type="ECO:0000256" key="2">
    <source>
        <dbReference type="ARBA" id="ARBA00011123"/>
    </source>
</evidence>
<gene>
    <name evidence="6 7" type="primary">gatC</name>
    <name evidence="7" type="ORF">ACFSBK_05130</name>
</gene>
<dbReference type="NCBIfam" id="TIGR00135">
    <property type="entry name" value="gatC"/>
    <property type="match status" value="1"/>
</dbReference>
<dbReference type="PANTHER" id="PTHR15004:SF0">
    <property type="entry name" value="GLUTAMYL-TRNA(GLN) AMIDOTRANSFERASE SUBUNIT C, MITOCHONDRIAL"/>
    <property type="match status" value="1"/>
</dbReference>
<keyword evidence="6" id="KW-0547">Nucleotide-binding</keyword>
<dbReference type="Proteomes" id="UP001597285">
    <property type="component" value="Unassembled WGS sequence"/>
</dbReference>
<keyword evidence="6" id="KW-0067">ATP-binding</keyword>
<dbReference type="HAMAP" id="MF_00122">
    <property type="entry name" value="GatC"/>
    <property type="match status" value="1"/>
</dbReference>
<evidence type="ECO:0000256" key="3">
    <source>
        <dbReference type="ARBA" id="ARBA00024799"/>
    </source>
</evidence>
<comment type="function">
    <text evidence="3 6">Allows the formation of correctly charged Asn-tRNA(Asn) or Gln-tRNA(Gln) through the transamidation of misacylated Asp-tRNA(Asn) or Glu-tRNA(Gln) in organisms which lack either or both of asparaginyl-tRNA or glutaminyl-tRNA synthetases. The reaction takes place in the presence of glutamine and ATP through an activated phospho-Asp-tRNA(Asn) or phospho-Glu-tRNA(Gln).</text>
</comment>
<comment type="subunit">
    <text evidence="2 6">Heterotrimer of A, B and C subunits.</text>
</comment>
<reference evidence="8" key="1">
    <citation type="journal article" date="2019" name="Int. J. Syst. Evol. Microbiol.">
        <title>The Global Catalogue of Microorganisms (GCM) 10K type strain sequencing project: providing services to taxonomists for standard genome sequencing and annotation.</title>
        <authorList>
            <consortium name="The Broad Institute Genomics Platform"/>
            <consortium name="The Broad Institute Genome Sequencing Center for Infectious Disease"/>
            <person name="Wu L."/>
            <person name="Ma J."/>
        </authorList>
    </citation>
    <scope>NUCLEOTIDE SEQUENCE [LARGE SCALE GENOMIC DNA]</scope>
    <source>
        <strain evidence="8">KCTC 42143</strain>
    </source>
</reference>
<keyword evidence="6" id="KW-0648">Protein biosynthesis</keyword>
<organism evidence="7 8">
    <name type="scientific">Carnobacterium antarcticum</name>
    <dbReference type="NCBI Taxonomy" id="2126436"/>
    <lineage>
        <taxon>Bacteria</taxon>
        <taxon>Bacillati</taxon>
        <taxon>Bacillota</taxon>
        <taxon>Bacilli</taxon>
        <taxon>Lactobacillales</taxon>
        <taxon>Carnobacteriaceae</taxon>
        <taxon>Carnobacterium</taxon>
    </lineage>
</organism>
<comment type="catalytic activity">
    <reaction evidence="4 6">
        <text>L-aspartyl-tRNA(Asn) + L-glutamine + ATP + H2O = L-asparaginyl-tRNA(Asn) + L-glutamate + ADP + phosphate + 2 H(+)</text>
        <dbReference type="Rhea" id="RHEA:14513"/>
        <dbReference type="Rhea" id="RHEA-COMP:9674"/>
        <dbReference type="Rhea" id="RHEA-COMP:9677"/>
        <dbReference type="ChEBI" id="CHEBI:15377"/>
        <dbReference type="ChEBI" id="CHEBI:15378"/>
        <dbReference type="ChEBI" id="CHEBI:29985"/>
        <dbReference type="ChEBI" id="CHEBI:30616"/>
        <dbReference type="ChEBI" id="CHEBI:43474"/>
        <dbReference type="ChEBI" id="CHEBI:58359"/>
        <dbReference type="ChEBI" id="CHEBI:78515"/>
        <dbReference type="ChEBI" id="CHEBI:78516"/>
        <dbReference type="ChEBI" id="CHEBI:456216"/>
    </reaction>
</comment>
<evidence type="ECO:0000256" key="1">
    <source>
        <dbReference type="ARBA" id="ARBA00010757"/>
    </source>
</evidence>
<name>A0ABW4NMA2_9LACT</name>
<comment type="caution">
    <text evidence="7">The sequence shown here is derived from an EMBL/GenBank/DDBJ whole genome shotgun (WGS) entry which is preliminary data.</text>
</comment>